<evidence type="ECO:0000256" key="2">
    <source>
        <dbReference type="ARBA" id="ARBA00022737"/>
    </source>
</evidence>
<dbReference type="InterPro" id="IPR002902">
    <property type="entry name" value="GNK2"/>
</dbReference>
<keyword evidence="7" id="KW-1185">Reference proteome</keyword>
<dbReference type="Gene3D" id="3.30.430.20">
    <property type="entry name" value="Gnk2 domain, C-X8-C-X2-C motif"/>
    <property type="match status" value="1"/>
</dbReference>
<dbReference type="PANTHER" id="PTHR32099">
    <property type="entry name" value="CYSTEINE-RICH REPEAT SECRETORY PROTEIN"/>
    <property type="match status" value="1"/>
</dbReference>
<dbReference type="CDD" id="cd23509">
    <property type="entry name" value="Gnk2-like"/>
    <property type="match status" value="1"/>
</dbReference>
<dbReference type="PROSITE" id="PS51473">
    <property type="entry name" value="GNK2"/>
    <property type="match status" value="1"/>
</dbReference>
<keyword evidence="1" id="KW-0732">Signal</keyword>
<comment type="caution">
    <text evidence="6">The sequence shown here is derived from an EMBL/GenBank/DDBJ whole genome shotgun (WGS) entry which is preliminary data.</text>
</comment>
<gene>
    <name evidence="6" type="ORF">RGQ29_020037</name>
</gene>
<keyword evidence="2" id="KW-0677">Repeat</keyword>
<name>A0AAN7FDV0_QUERU</name>
<sequence>MGTDYARLSLKTQSLKTICSLAECNPDLSELDCNSCLQRVQNIKPQCCDGRQGAKFVTPSGDLRYELYPFYDSSAEPPPLSPPPPPLVPSESPPLDLPTTTPDCAGKESNSSRTLIIVVVTTIASAVLIISINICMYLRARNPLDKAEIDTDDQISVVECLQFDFGKIRVATHAELL</sequence>
<evidence type="ECO:0000259" key="5">
    <source>
        <dbReference type="PROSITE" id="PS51473"/>
    </source>
</evidence>
<feature type="transmembrane region" description="Helical" evidence="4">
    <location>
        <begin position="115"/>
        <end position="138"/>
    </location>
</feature>
<dbReference type="InterPro" id="IPR038408">
    <property type="entry name" value="GNK2_sf"/>
</dbReference>
<dbReference type="EMBL" id="JAXUIC010000005">
    <property type="protein sequence ID" value="KAK4589274.1"/>
    <property type="molecule type" value="Genomic_DNA"/>
</dbReference>
<feature type="compositionally biased region" description="Pro residues" evidence="3">
    <location>
        <begin position="76"/>
        <end position="96"/>
    </location>
</feature>
<evidence type="ECO:0000313" key="6">
    <source>
        <dbReference type="EMBL" id="KAK4589274.1"/>
    </source>
</evidence>
<evidence type="ECO:0000256" key="1">
    <source>
        <dbReference type="ARBA" id="ARBA00022729"/>
    </source>
</evidence>
<evidence type="ECO:0000256" key="4">
    <source>
        <dbReference type="SAM" id="Phobius"/>
    </source>
</evidence>
<protein>
    <recommendedName>
        <fullName evidence="5">Gnk2-homologous domain-containing protein</fullName>
    </recommendedName>
</protein>
<accession>A0AAN7FDV0</accession>
<feature type="domain" description="Gnk2-homologous" evidence="5">
    <location>
        <begin position="1"/>
        <end position="70"/>
    </location>
</feature>
<keyword evidence="4" id="KW-0472">Membrane</keyword>
<dbReference type="AlphaFoldDB" id="A0AAN7FDV0"/>
<reference evidence="6 7" key="1">
    <citation type="journal article" date="2023" name="G3 (Bethesda)">
        <title>A haplotype-resolved chromosome-scale genome for Quercus rubra L. provides insights into the genetics of adaptive traits for red oak species.</title>
        <authorList>
            <person name="Kapoor B."/>
            <person name="Jenkins J."/>
            <person name="Schmutz J."/>
            <person name="Zhebentyayeva T."/>
            <person name="Kuelheim C."/>
            <person name="Coggeshall M."/>
            <person name="Heim C."/>
            <person name="Lasky J.R."/>
            <person name="Leites L."/>
            <person name="Islam-Faridi N."/>
            <person name="Romero-Severson J."/>
            <person name="DeLeo V.L."/>
            <person name="Lucas S.M."/>
            <person name="Lazic D."/>
            <person name="Gailing O."/>
            <person name="Carlson J."/>
            <person name="Staton M."/>
        </authorList>
    </citation>
    <scope>NUCLEOTIDE SEQUENCE [LARGE SCALE GENOMIC DNA]</scope>
    <source>
        <strain evidence="6">Pseudo-F2</strain>
    </source>
</reference>
<evidence type="ECO:0000313" key="7">
    <source>
        <dbReference type="Proteomes" id="UP001324115"/>
    </source>
</evidence>
<dbReference type="PANTHER" id="PTHR32099:SF42">
    <property type="entry name" value="CYSTEINE-RICH RECEPTOR-LIKE PROTEIN KINASE 9-RELATED"/>
    <property type="match status" value="1"/>
</dbReference>
<feature type="region of interest" description="Disordered" evidence="3">
    <location>
        <begin position="74"/>
        <end position="108"/>
    </location>
</feature>
<keyword evidence="4" id="KW-0812">Transmembrane</keyword>
<keyword evidence="4" id="KW-1133">Transmembrane helix</keyword>
<organism evidence="6 7">
    <name type="scientific">Quercus rubra</name>
    <name type="common">Northern red oak</name>
    <name type="synonym">Quercus borealis</name>
    <dbReference type="NCBI Taxonomy" id="3512"/>
    <lineage>
        <taxon>Eukaryota</taxon>
        <taxon>Viridiplantae</taxon>
        <taxon>Streptophyta</taxon>
        <taxon>Embryophyta</taxon>
        <taxon>Tracheophyta</taxon>
        <taxon>Spermatophyta</taxon>
        <taxon>Magnoliopsida</taxon>
        <taxon>eudicotyledons</taxon>
        <taxon>Gunneridae</taxon>
        <taxon>Pentapetalae</taxon>
        <taxon>rosids</taxon>
        <taxon>fabids</taxon>
        <taxon>Fagales</taxon>
        <taxon>Fagaceae</taxon>
        <taxon>Quercus</taxon>
    </lineage>
</organism>
<evidence type="ECO:0000256" key="3">
    <source>
        <dbReference type="SAM" id="MobiDB-lite"/>
    </source>
</evidence>
<proteinExistence type="predicted"/>
<dbReference type="Proteomes" id="UP001324115">
    <property type="component" value="Unassembled WGS sequence"/>
</dbReference>